<evidence type="ECO:0000313" key="2">
    <source>
        <dbReference type="Proteomes" id="UP000674143"/>
    </source>
</evidence>
<dbReference type="KEGG" id="loi:92357055"/>
<reference evidence="2" key="1">
    <citation type="journal article" date="2021" name="Microbiol. Resour. Announc.">
        <title>LGAAP: Leishmaniinae Genome Assembly and Annotation Pipeline.</title>
        <authorList>
            <person name="Almutairi H."/>
            <person name="Urbaniak M.D."/>
            <person name="Bates M.D."/>
            <person name="Jariyapan N."/>
            <person name="Kwakye-Nuako G."/>
            <person name="Thomaz-Soccol V."/>
            <person name="Al-Salem W.S."/>
            <person name="Dillon R.J."/>
            <person name="Bates P.A."/>
            <person name="Gatherer D."/>
        </authorList>
    </citation>
    <scope>NUCLEOTIDE SEQUENCE [LARGE SCALE GENOMIC DNA]</scope>
</reference>
<sequence>MLTLDGAAACLFSAIDDYRCAVAAPDDAETNREPSKEAAALSVMVYMQQLPLVCHAAQTPATCPTSAADNIMHSCVERWVAWLESLDSQSIALASRVAVYLSPLQACWRGVWGVSGPDSIHTYQIEEAIGHFFARAARRCLMEWTTHGIPLRTLLPPLALLTAYARFRWAWSRFAELTPIGGDGCSGVAEARKAVKGPSKAAQRLASKDVDFIGIACEVESCHSNKLVQEVLLQAFKVIDWRVGNAVPAVKGVTPLVWCLFLRCRSYALHGQSQKCSSSDFFAYEASARLIAEVLRCTVDGVRLCLEKHSPDMHEARAEQLSTCDIPCLVLLTRLWFSWISLASDAASVLLPPLECSLRQLVSSAVKLRGVVAEQTPLSSMTSALEEDGDEASRTEQEVRFIEVAWKVTPLTMSEIASASAATPWSSAFARASEVQAVLDKRTVVAPVP</sequence>
<dbReference type="EMBL" id="JAFHLR010000034">
    <property type="protein sequence ID" value="KAG5467969.1"/>
    <property type="molecule type" value="Genomic_DNA"/>
</dbReference>
<gene>
    <name evidence="1" type="ORF">LSCM4_01056</name>
</gene>
<protein>
    <submittedName>
        <fullName evidence="1">Uncharacterized protein</fullName>
    </submittedName>
</protein>
<dbReference type="GeneID" id="92357055"/>
<name>A0A836G7L7_9TRYP</name>
<dbReference type="Proteomes" id="UP000674143">
    <property type="component" value="Unassembled WGS sequence"/>
</dbReference>
<keyword evidence="2" id="KW-1185">Reference proteome</keyword>
<dbReference type="RefSeq" id="XP_067059771.1">
    <property type="nucleotide sequence ID" value="XM_067203121.1"/>
</dbReference>
<accession>A0A836G7L7</accession>
<evidence type="ECO:0000313" key="1">
    <source>
        <dbReference type="EMBL" id="KAG5467969.1"/>
    </source>
</evidence>
<proteinExistence type="predicted"/>
<reference evidence="2" key="2">
    <citation type="journal article" date="2021" name="Sci. Data">
        <title>Chromosome-scale genome sequencing, assembly and annotation of six genomes from subfamily Leishmaniinae.</title>
        <authorList>
            <person name="Almutairi H."/>
            <person name="Urbaniak M.D."/>
            <person name="Bates M.D."/>
            <person name="Jariyapan N."/>
            <person name="Kwakye-Nuako G."/>
            <person name="Thomaz Soccol V."/>
            <person name="Al-Salem W.S."/>
            <person name="Dillon R.J."/>
            <person name="Bates P.A."/>
            <person name="Gatherer D."/>
        </authorList>
    </citation>
    <scope>NUCLEOTIDE SEQUENCE [LARGE SCALE GENOMIC DNA]</scope>
</reference>
<dbReference type="AlphaFoldDB" id="A0A836G7L7"/>
<organism evidence="1 2">
    <name type="scientific">Leishmania orientalis</name>
    <dbReference type="NCBI Taxonomy" id="2249476"/>
    <lineage>
        <taxon>Eukaryota</taxon>
        <taxon>Discoba</taxon>
        <taxon>Euglenozoa</taxon>
        <taxon>Kinetoplastea</taxon>
        <taxon>Metakinetoplastina</taxon>
        <taxon>Trypanosomatida</taxon>
        <taxon>Trypanosomatidae</taxon>
        <taxon>Leishmaniinae</taxon>
        <taxon>Leishmania</taxon>
    </lineage>
</organism>
<comment type="caution">
    <text evidence="1">The sequence shown here is derived from an EMBL/GenBank/DDBJ whole genome shotgun (WGS) entry which is preliminary data.</text>
</comment>